<dbReference type="PIRSF" id="PIRSF014995">
    <property type="entry name" value="UCP014995"/>
    <property type="match status" value="1"/>
</dbReference>
<dbReference type="RefSeq" id="WP_217668368.1">
    <property type="nucleotide sequence ID" value="NZ_JAHRID010000002.1"/>
</dbReference>
<gene>
    <name evidence="2" type="ORF">KQY15_06455</name>
</gene>
<dbReference type="InterPro" id="IPR014469">
    <property type="entry name" value="DUF2271"/>
</dbReference>
<dbReference type="Proteomes" id="UP000704611">
    <property type="component" value="Unassembled WGS sequence"/>
</dbReference>
<keyword evidence="3" id="KW-1185">Reference proteome</keyword>
<organism evidence="2 3">
    <name type="scientific">Arsukibacterium indicum</name>
    <dbReference type="NCBI Taxonomy" id="2848612"/>
    <lineage>
        <taxon>Bacteria</taxon>
        <taxon>Pseudomonadati</taxon>
        <taxon>Pseudomonadota</taxon>
        <taxon>Gammaproteobacteria</taxon>
        <taxon>Chromatiales</taxon>
        <taxon>Chromatiaceae</taxon>
        <taxon>Arsukibacterium</taxon>
    </lineage>
</organism>
<dbReference type="Pfam" id="PF10029">
    <property type="entry name" value="DUF2271"/>
    <property type="match status" value="1"/>
</dbReference>
<dbReference type="EMBL" id="JAHRID010000002">
    <property type="protein sequence ID" value="MBV2128734.1"/>
    <property type="molecule type" value="Genomic_DNA"/>
</dbReference>
<comment type="caution">
    <text evidence="2">The sequence shown here is derived from an EMBL/GenBank/DDBJ whole genome shotgun (WGS) entry which is preliminary data.</text>
</comment>
<evidence type="ECO:0000313" key="3">
    <source>
        <dbReference type="Proteomes" id="UP000704611"/>
    </source>
</evidence>
<name>A0ABS6MK43_9GAMM</name>
<keyword evidence="1" id="KW-0732">Signal</keyword>
<reference evidence="2 3" key="1">
    <citation type="submission" date="2021-06" db="EMBL/GenBank/DDBJ databases">
        <title>Rheinheimera indica sp. nov., isolated from deep-sea sediment.</title>
        <authorList>
            <person name="Wang Z."/>
            <person name="Zhang X.-Y."/>
        </authorList>
    </citation>
    <scope>NUCLEOTIDE SEQUENCE [LARGE SCALE GENOMIC DNA]</scope>
    <source>
        <strain evidence="2 3">SM2107</strain>
    </source>
</reference>
<accession>A0ABS6MK43</accession>
<feature type="chain" id="PRO_5046465290" evidence="1">
    <location>
        <begin position="19"/>
        <end position="169"/>
    </location>
</feature>
<evidence type="ECO:0000256" key="1">
    <source>
        <dbReference type="SAM" id="SignalP"/>
    </source>
</evidence>
<sequence>MRLIIVGLLCLVSGFSIAATPSQLKLTVTLPQLEVAEYHAPYVAVWIEDEKRQPTHVALWYDVAMANGEGQDWLKDLRQWWRRGGRGLSMPVDGLTGATRGPGQHIISTQLTDALATLAPGKYHLVVEAAREVGGREVLQLPLELPLAAQQLPLEVTGQHELSAIRLHF</sequence>
<protein>
    <submittedName>
        <fullName evidence="2">DUF2271 domain-containing protein</fullName>
    </submittedName>
</protein>
<proteinExistence type="predicted"/>
<evidence type="ECO:0000313" key="2">
    <source>
        <dbReference type="EMBL" id="MBV2128734.1"/>
    </source>
</evidence>
<feature type="signal peptide" evidence="1">
    <location>
        <begin position="1"/>
        <end position="18"/>
    </location>
</feature>